<dbReference type="Proteomes" id="UP000272942">
    <property type="component" value="Unassembled WGS sequence"/>
</dbReference>
<dbReference type="EMBL" id="UZAN01047415">
    <property type="protein sequence ID" value="VDP85354.1"/>
    <property type="molecule type" value="Genomic_DNA"/>
</dbReference>
<accession>A0A183AR47</accession>
<gene>
    <name evidence="1" type="ORF">ECPE_LOCUS9432</name>
</gene>
<sequence>MLRCYNQLDVKAMNLGKPVLEQIVHTPRCAGGTFRSTGTWSRVRLPFRRKKSSVSMNSEPDMSTLPDWARTPWTSTASITATDRDTTNVTERPYGGAFNRLGVGLQTSELLKCGSWMEQLAGTDLENLIPTYCEHKLAARFQLQLGQANGASIVREIEMAQHDP</sequence>
<dbReference type="WBParaSite" id="ECPE_0000946101-mRNA-1">
    <property type="protein sequence ID" value="ECPE_0000946101-mRNA-1"/>
    <property type="gene ID" value="ECPE_0000946101"/>
</dbReference>
<dbReference type="AlphaFoldDB" id="A0A183AR47"/>
<protein>
    <submittedName>
        <fullName evidence="3">PDEase domain-containing protein</fullName>
    </submittedName>
</protein>
<evidence type="ECO:0000313" key="3">
    <source>
        <dbReference type="WBParaSite" id="ECPE_0000946101-mRNA-1"/>
    </source>
</evidence>
<reference evidence="1 2" key="2">
    <citation type="submission" date="2018-11" db="EMBL/GenBank/DDBJ databases">
        <authorList>
            <consortium name="Pathogen Informatics"/>
        </authorList>
    </citation>
    <scope>NUCLEOTIDE SEQUENCE [LARGE SCALE GENOMIC DNA]</scope>
    <source>
        <strain evidence="1 2">Egypt</strain>
    </source>
</reference>
<organism evidence="3">
    <name type="scientific">Echinostoma caproni</name>
    <dbReference type="NCBI Taxonomy" id="27848"/>
    <lineage>
        <taxon>Eukaryota</taxon>
        <taxon>Metazoa</taxon>
        <taxon>Spiralia</taxon>
        <taxon>Lophotrochozoa</taxon>
        <taxon>Platyhelminthes</taxon>
        <taxon>Trematoda</taxon>
        <taxon>Digenea</taxon>
        <taxon>Plagiorchiida</taxon>
        <taxon>Echinostomata</taxon>
        <taxon>Echinostomatoidea</taxon>
        <taxon>Echinostomatidae</taxon>
        <taxon>Echinostoma</taxon>
    </lineage>
</organism>
<reference evidence="3" key="1">
    <citation type="submission" date="2016-06" db="UniProtKB">
        <authorList>
            <consortium name="WormBaseParasite"/>
        </authorList>
    </citation>
    <scope>IDENTIFICATION</scope>
</reference>
<evidence type="ECO:0000313" key="2">
    <source>
        <dbReference type="Proteomes" id="UP000272942"/>
    </source>
</evidence>
<keyword evidence="2" id="KW-1185">Reference proteome</keyword>
<name>A0A183AR47_9TREM</name>
<evidence type="ECO:0000313" key="1">
    <source>
        <dbReference type="EMBL" id="VDP85354.1"/>
    </source>
</evidence>
<proteinExistence type="predicted"/>